<dbReference type="GO" id="GO:0030425">
    <property type="term" value="C:dendrite"/>
    <property type="evidence" value="ECO:0007669"/>
    <property type="project" value="TreeGrafter"/>
</dbReference>
<organism evidence="9 10">
    <name type="scientific">Anopheles dirus</name>
    <dbReference type="NCBI Taxonomy" id="7168"/>
    <lineage>
        <taxon>Eukaryota</taxon>
        <taxon>Metazoa</taxon>
        <taxon>Ecdysozoa</taxon>
        <taxon>Arthropoda</taxon>
        <taxon>Hexapoda</taxon>
        <taxon>Insecta</taxon>
        <taxon>Pterygota</taxon>
        <taxon>Neoptera</taxon>
        <taxon>Endopterygota</taxon>
        <taxon>Diptera</taxon>
        <taxon>Nematocera</taxon>
        <taxon>Culicoidea</taxon>
        <taxon>Culicidae</taxon>
        <taxon>Anophelinae</taxon>
        <taxon>Anopheles</taxon>
    </lineage>
</organism>
<keyword evidence="2 8" id="KW-1003">Cell membrane</keyword>
<keyword evidence="6 8" id="KW-0675">Receptor</keyword>
<dbReference type="GO" id="GO:0005886">
    <property type="term" value="C:plasma membrane"/>
    <property type="evidence" value="ECO:0007669"/>
    <property type="project" value="UniProtKB-SubCell"/>
</dbReference>
<dbReference type="PANTHER" id="PTHR21143">
    <property type="entry name" value="INVERTEBRATE GUSTATORY RECEPTOR"/>
    <property type="match status" value="1"/>
</dbReference>
<dbReference type="Proteomes" id="UP000075884">
    <property type="component" value="Unassembled WGS sequence"/>
</dbReference>
<evidence type="ECO:0000256" key="5">
    <source>
        <dbReference type="ARBA" id="ARBA00023136"/>
    </source>
</evidence>
<dbReference type="AlphaFoldDB" id="A0A182NR15"/>
<evidence type="ECO:0000256" key="8">
    <source>
        <dbReference type="RuleBase" id="RU363108"/>
    </source>
</evidence>
<dbReference type="PANTHER" id="PTHR21143:SF104">
    <property type="entry name" value="GUSTATORY RECEPTOR 8A-RELATED"/>
    <property type="match status" value="1"/>
</dbReference>
<dbReference type="GO" id="GO:0050909">
    <property type="term" value="P:sensory perception of taste"/>
    <property type="evidence" value="ECO:0007669"/>
    <property type="project" value="InterPro"/>
</dbReference>
<name>A0A182NR15_9DIPT</name>
<dbReference type="GO" id="GO:0030424">
    <property type="term" value="C:axon"/>
    <property type="evidence" value="ECO:0007669"/>
    <property type="project" value="TreeGrafter"/>
</dbReference>
<evidence type="ECO:0000256" key="4">
    <source>
        <dbReference type="ARBA" id="ARBA00022989"/>
    </source>
</evidence>
<dbReference type="GO" id="GO:0008049">
    <property type="term" value="P:male courtship behavior"/>
    <property type="evidence" value="ECO:0007669"/>
    <property type="project" value="TreeGrafter"/>
</dbReference>
<reference evidence="10" key="1">
    <citation type="submission" date="2013-03" db="EMBL/GenBank/DDBJ databases">
        <title>The Genome Sequence of Anopheles dirus WRAIR2.</title>
        <authorList>
            <consortium name="The Broad Institute Genomics Platform"/>
            <person name="Neafsey D.E."/>
            <person name="Walton C."/>
            <person name="Walker B."/>
            <person name="Young S.K."/>
            <person name="Zeng Q."/>
            <person name="Gargeya S."/>
            <person name="Fitzgerald M."/>
            <person name="Haas B."/>
            <person name="Abouelleil A."/>
            <person name="Allen A.W."/>
            <person name="Alvarado L."/>
            <person name="Arachchi H.M."/>
            <person name="Berlin A.M."/>
            <person name="Chapman S.B."/>
            <person name="Gainer-Dewar J."/>
            <person name="Goldberg J."/>
            <person name="Griggs A."/>
            <person name="Gujja S."/>
            <person name="Hansen M."/>
            <person name="Howarth C."/>
            <person name="Imamovic A."/>
            <person name="Ireland A."/>
            <person name="Larimer J."/>
            <person name="McCowan C."/>
            <person name="Murphy C."/>
            <person name="Pearson M."/>
            <person name="Poon T.W."/>
            <person name="Priest M."/>
            <person name="Roberts A."/>
            <person name="Saif S."/>
            <person name="Shea T."/>
            <person name="Sisk P."/>
            <person name="Sykes S."/>
            <person name="Wortman J."/>
            <person name="Nusbaum C."/>
            <person name="Birren B."/>
        </authorList>
    </citation>
    <scope>NUCLEOTIDE SEQUENCE [LARGE SCALE GENOMIC DNA]</scope>
    <source>
        <strain evidence="10">WRAIR2</strain>
    </source>
</reference>
<dbReference type="Pfam" id="PF08395">
    <property type="entry name" value="7tm_7"/>
    <property type="match status" value="1"/>
</dbReference>
<keyword evidence="7 8" id="KW-0807">Transducer</keyword>
<feature type="transmembrane region" description="Helical" evidence="8">
    <location>
        <begin position="363"/>
        <end position="383"/>
    </location>
</feature>
<protein>
    <recommendedName>
        <fullName evidence="8">Gustatory receptor</fullName>
    </recommendedName>
</protein>
<evidence type="ECO:0000256" key="3">
    <source>
        <dbReference type="ARBA" id="ARBA00022692"/>
    </source>
</evidence>
<dbReference type="STRING" id="7168.A0A182NR15"/>
<sequence length="392" mass="44117">MKWFTANSIFDTIRPVYRAGKTIGIFTHTIDFQKHELIKTPIDQLMLVLAVMTDVYALKTSSKNSFAISDSILLNVGIYSSVSLGFIISLAIMLYNRLVARRMFGIFTALEQVDVLLLSHGYRMNHQFNHLVSCCFMATPLIVNFVMMIITFFIDQDPVSESLTLPEILVFLRSSLVFTIFGSYTCVSLCSIYLRFRGLNEVISDHFPTSLMAEPIQKAIGKEASAVVSSVRSFGDIHEKLCDTIVDFNYCFALQILLMMASAFGYTLFSIFGLIHTLSQAQDEQRTSMNNMVYGCIFLSFIIQVVVTGSLATQECKKTGVVIHKAICYGIYDEHIRKQFKFLSQQLRGTSPTVSCLLFDFEWPFLVAVAASLVMHVVILVQFDLANIAKKV</sequence>
<comment type="caution">
    <text evidence="8">Lacks conserved residue(s) required for the propagation of feature annotation.</text>
</comment>
<evidence type="ECO:0000313" key="10">
    <source>
        <dbReference type="Proteomes" id="UP000075884"/>
    </source>
</evidence>
<evidence type="ECO:0000256" key="1">
    <source>
        <dbReference type="ARBA" id="ARBA00004651"/>
    </source>
</evidence>
<dbReference type="VEuPathDB" id="VectorBase:ADIR010100"/>
<keyword evidence="5 8" id="KW-0472">Membrane</keyword>
<dbReference type="GO" id="GO:0007635">
    <property type="term" value="P:chemosensory behavior"/>
    <property type="evidence" value="ECO:0007669"/>
    <property type="project" value="TreeGrafter"/>
</dbReference>
<keyword evidence="4 8" id="KW-1133">Transmembrane helix</keyword>
<dbReference type="EnsemblMetazoa" id="ADIR010100-RA">
    <property type="protein sequence ID" value="ADIR010100-PA"/>
    <property type="gene ID" value="ADIR010100"/>
</dbReference>
<evidence type="ECO:0000313" key="9">
    <source>
        <dbReference type="EnsemblMetazoa" id="ADIR010100-PA"/>
    </source>
</evidence>
<feature type="transmembrane region" description="Helical" evidence="8">
    <location>
        <begin position="72"/>
        <end position="95"/>
    </location>
</feature>
<dbReference type="GO" id="GO:0043025">
    <property type="term" value="C:neuronal cell body"/>
    <property type="evidence" value="ECO:0007669"/>
    <property type="project" value="TreeGrafter"/>
</dbReference>
<evidence type="ECO:0000256" key="7">
    <source>
        <dbReference type="ARBA" id="ARBA00023224"/>
    </source>
</evidence>
<comment type="similarity">
    <text evidence="8">Belongs to the insect chemoreceptor superfamily. Gustatory receptor (GR) family.</text>
</comment>
<proteinExistence type="inferred from homology"/>
<feature type="transmembrane region" description="Helical" evidence="8">
    <location>
        <begin position="131"/>
        <end position="154"/>
    </location>
</feature>
<keyword evidence="3 8" id="KW-0812">Transmembrane</keyword>
<keyword evidence="10" id="KW-1185">Reference proteome</keyword>
<dbReference type="InterPro" id="IPR013604">
    <property type="entry name" value="7TM_chemorcpt"/>
</dbReference>
<comment type="function">
    <text evidence="8">Gustatory receptor which mediates acceptance or avoidance behavior, depending on its substrates.</text>
</comment>
<evidence type="ECO:0000256" key="2">
    <source>
        <dbReference type="ARBA" id="ARBA00022475"/>
    </source>
</evidence>
<feature type="transmembrane region" description="Helical" evidence="8">
    <location>
        <begin position="250"/>
        <end position="272"/>
    </location>
</feature>
<evidence type="ECO:0000256" key="6">
    <source>
        <dbReference type="ARBA" id="ARBA00023170"/>
    </source>
</evidence>
<reference evidence="9" key="2">
    <citation type="submission" date="2020-05" db="UniProtKB">
        <authorList>
            <consortium name="EnsemblMetazoa"/>
        </authorList>
    </citation>
    <scope>IDENTIFICATION</scope>
    <source>
        <strain evidence="9">WRAIR2</strain>
    </source>
</reference>
<feature type="transmembrane region" description="Helical" evidence="8">
    <location>
        <begin position="292"/>
        <end position="312"/>
    </location>
</feature>
<feature type="transmembrane region" description="Helical" evidence="8">
    <location>
        <begin position="174"/>
        <end position="194"/>
    </location>
</feature>
<dbReference type="GO" id="GO:0007165">
    <property type="term" value="P:signal transduction"/>
    <property type="evidence" value="ECO:0007669"/>
    <property type="project" value="UniProtKB-KW"/>
</dbReference>
<comment type="subcellular location">
    <subcellularLocation>
        <location evidence="1 8">Cell membrane</location>
        <topology evidence="1 8">Multi-pass membrane protein</topology>
    </subcellularLocation>
</comment>
<accession>A0A182NR15</accession>